<dbReference type="PROSITE" id="PS50088">
    <property type="entry name" value="ANK_REPEAT"/>
    <property type="match status" value="1"/>
</dbReference>
<evidence type="ECO:0000256" key="3">
    <source>
        <dbReference type="PROSITE-ProRule" id="PRU00023"/>
    </source>
</evidence>
<dbReference type="VEuPathDB" id="VectorBase:AEPI006421"/>
<keyword evidence="5" id="KW-1185">Reference proteome</keyword>
<reference evidence="5" key="1">
    <citation type="submission" date="2013-03" db="EMBL/GenBank/DDBJ databases">
        <title>The Genome Sequence of Anopheles epiroticus epiroticus2.</title>
        <authorList>
            <consortium name="The Broad Institute Genomics Platform"/>
            <person name="Neafsey D.E."/>
            <person name="Howell P."/>
            <person name="Walker B."/>
            <person name="Young S.K."/>
            <person name="Zeng Q."/>
            <person name="Gargeya S."/>
            <person name="Fitzgerald M."/>
            <person name="Haas B."/>
            <person name="Abouelleil A."/>
            <person name="Allen A.W."/>
            <person name="Alvarado L."/>
            <person name="Arachchi H.M."/>
            <person name="Berlin A.M."/>
            <person name="Chapman S.B."/>
            <person name="Gainer-Dewar J."/>
            <person name="Goldberg J."/>
            <person name="Griggs A."/>
            <person name="Gujja S."/>
            <person name="Hansen M."/>
            <person name="Howarth C."/>
            <person name="Imamovic A."/>
            <person name="Ireland A."/>
            <person name="Larimer J."/>
            <person name="McCowan C."/>
            <person name="Murphy C."/>
            <person name="Pearson M."/>
            <person name="Poon T.W."/>
            <person name="Priest M."/>
            <person name="Roberts A."/>
            <person name="Saif S."/>
            <person name="Shea T."/>
            <person name="Sisk P."/>
            <person name="Sykes S."/>
            <person name="Wortman J."/>
            <person name="Nusbaum C."/>
            <person name="Birren B."/>
        </authorList>
    </citation>
    <scope>NUCLEOTIDE SEQUENCE [LARGE SCALE GENOMIC DNA]</scope>
    <source>
        <strain evidence="5">Epiroticus2</strain>
    </source>
</reference>
<dbReference type="InterPro" id="IPR002110">
    <property type="entry name" value="Ankyrin_rpt"/>
</dbReference>
<accession>A0A182PHL2</accession>
<feature type="repeat" description="ANK" evidence="3">
    <location>
        <begin position="1373"/>
        <end position="1405"/>
    </location>
</feature>
<dbReference type="InterPro" id="IPR036770">
    <property type="entry name" value="Ankyrin_rpt-contain_sf"/>
</dbReference>
<evidence type="ECO:0000313" key="5">
    <source>
        <dbReference type="Proteomes" id="UP000075885"/>
    </source>
</evidence>
<organism evidence="4 5">
    <name type="scientific">Anopheles epiroticus</name>
    <dbReference type="NCBI Taxonomy" id="199890"/>
    <lineage>
        <taxon>Eukaryota</taxon>
        <taxon>Metazoa</taxon>
        <taxon>Ecdysozoa</taxon>
        <taxon>Arthropoda</taxon>
        <taxon>Hexapoda</taxon>
        <taxon>Insecta</taxon>
        <taxon>Pterygota</taxon>
        <taxon>Neoptera</taxon>
        <taxon>Endopterygota</taxon>
        <taxon>Diptera</taxon>
        <taxon>Nematocera</taxon>
        <taxon>Culicoidea</taxon>
        <taxon>Culicidae</taxon>
        <taxon>Anophelinae</taxon>
        <taxon>Anopheles</taxon>
    </lineage>
</organism>
<evidence type="ECO:0000313" key="4">
    <source>
        <dbReference type="EnsemblMetazoa" id="AEPI006421-PA"/>
    </source>
</evidence>
<dbReference type="EnsemblMetazoa" id="AEPI006421-RA">
    <property type="protein sequence ID" value="AEPI006421-PA"/>
    <property type="gene ID" value="AEPI006421"/>
</dbReference>
<sequence>MSNGTTNDGELLCIADIFEAIASKDEQALVRTLGRSSIETMLLFETTYGISPLAHCVQTGEMSHLALVRCLLTSGLCDCEWTNDKGRTVLASLAEAHAHSNGRTGDFLERMIAIVIDGADDATACYTILKHNSLPLLEAFLSIKKYDETRLFHGLTYALAKLHTKRFLLSQAVKIWLLQTLANYGFRHLTGSESGRYNRNIDEWKSYIDVVIDCWSVIGSRYDTGSCADIDNRLLLRLQVIHNHLYFLQRTKFLDHLNLREAIFCVAVFWNILSNPPNFVAYRFIINKRLVMEFIRMIAFQLAETKRVLKKTEEELCEIVREGERLITHSKDCLIAELLDKLTESDKQTVVQQYKEKLATIGTIGSKYSSDTLIKDMIKRIRKVDLPWAETKIHELKGLGQKQREWIVVQLETRLEHVDQPQNVADRMLGELNRNKTEDTIAAAIIASESFDLEHLMRGRDRRTRRKLIKCHDRLKQLYSLKKIVKTLAHVARVNPANVESFQECLKRSVMVLGETLKNTNSTPNMPNERLMEAMERMLTPEFAQQVISLRNRYAREFSFARLMTGDLLERQIYHMLPDNTAAVRVVFNLLLVIVQAEVRRSFYGLLLQCGSLEALRSLLIFAGEEDELIQLEHDTFGQVKSYFANVEAQFVELREQPVGKTAEFEQIEAQFQVHKAIVTEVETILATEKNIDYDSLRSMCFSCDNISTIRRLLRWKIYSYRPNGVLEDIGRKWNTSTASLTRVCCKDARLSWTNPELITHKLAMITAAIDNAEGYFSMGHTRKLLQTIGVNEAAVDEEAVQQLNTKLRPYYRNMFFLDNKWKELEAFCKQRQLPWDRSLVCELRKRDHERLQCEFDVRHGKLKSILARNGIHAAEVLHVGNIIIDEDVLASIEHLQLELCEILNAVRYFGDTFDFVKQRIPIILGRSYRNLLAHDALSYNLLTDSGDCKTIVNAFVIANNAFRLFEARRNEPIELRLPTLADSYRWVDEQQQLLDSFHSDDVKRVHAMQQSGGEIKAYFCFTPNAHRFSARMVQALRQHGFDWLDSSTILHEAILQGYGEPALNTMWSSIEEQLSRFRFTPDLDRYSLHVNLLHRWKLICFVEACNMDRTSLCCAAETDDDRVIRDLLDRSCSMRKLDGVGVLGDIVFLKDGSFVHYYKTPRNVTDGGMESCCAAMINRLENFSATKQHMRSWPDLTIDVAGVSVTVALPEASLAPLDAVLTLRDSDSLQDNLQDVLHIIDALDSAQTVVCGTFSLAHRTVHFLRMGEFACAYDILPPGSRIDLSNTLNIGAGQGETVLRKIIERYFKPETVQLLVQNGANPLLADDQGYTAIFAAVATDSDVVLYLIEECLARDIRTVNGLTMLEQEERVEGNRLIHLATCCGNQAAITRLLQLGVDVTVQNAYGYTPAHCVTIVPKVNSISILKQLLHYDRTPVDMTDRDGYTLLCLAAKIGSIKLLDAIMQFKPNLTLQANRAALYKAVECHHVEWAKRFLQYAIEADVRDVTKMEDAGDDVVILSLRCTDFKLSKALLEYELGHRLEEMEAHDRPRIEAVLRASTSKIPQVPVELLLHLGGLGEEENFLMYLWNLLVKLGEHELNNRMVHLSVCEKNE</sequence>
<dbReference type="PANTHER" id="PTHR24198">
    <property type="entry name" value="ANKYRIN REPEAT AND PROTEIN KINASE DOMAIN-CONTAINING PROTEIN"/>
    <property type="match status" value="1"/>
</dbReference>
<dbReference type="PANTHER" id="PTHR24198:SF165">
    <property type="entry name" value="ANKYRIN REPEAT-CONTAINING PROTEIN-RELATED"/>
    <property type="match status" value="1"/>
</dbReference>
<dbReference type="Gene3D" id="1.25.40.20">
    <property type="entry name" value="Ankyrin repeat-containing domain"/>
    <property type="match status" value="2"/>
</dbReference>
<dbReference type="Proteomes" id="UP000075885">
    <property type="component" value="Unassembled WGS sequence"/>
</dbReference>
<proteinExistence type="predicted"/>
<keyword evidence="2 3" id="KW-0040">ANK repeat</keyword>
<name>A0A182PHL2_9DIPT</name>
<evidence type="ECO:0000256" key="1">
    <source>
        <dbReference type="ARBA" id="ARBA00022737"/>
    </source>
</evidence>
<dbReference type="STRING" id="199890.A0A182PHL2"/>
<keyword evidence="1" id="KW-0677">Repeat</keyword>
<protein>
    <submittedName>
        <fullName evidence="4">ANK_REP_REGION domain-containing protein</fullName>
    </submittedName>
</protein>
<evidence type="ECO:0000256" key="2">
    <source>
        <dbReference type="ARBA" id="ARBA00023043"/>
    </source>
</evidence>
<reference evidence="4" key="2">
    <citation type="submission" date="2020-05" db="UniProtKB">
        <authorList>
            <consortium name="EnsemblMetazoa"/>
        </authorList>
    </citation>
    <scope>IDENTIFICATION</scope>
    <source>
        <strain evidence="4">Epiroticus2</strain>
    </source>
</reference>
<dbReference type="SMART" id="SM00248">
    <property type="entry name" value="ANK"/>
    <property type="match status" value="8"/>
</dbReference>
<dbReference type="SUPFAM" id="SSF48403">
    <property type="entry name" value="Ankyrin repeat"/>
    <property type="match status" value="1"/>
</dbReference>